<reference evidence="1" key="1">
    <citation type="submission" date="2019-10" db="EMBL/GenBank/DDBJ databases">
        <title>Conservation and host-specific expression of non-tandemly repeated heterogenous ribosome RNA gene in arbuscular mycorrhizal fungi.</title>
        <authorList>
            <person name="Maeda T."/>
            <person name="Kobayashi Y."/>
            <person name="Nakagawa T."/>
            <person name="Ezawa T."/>
            <person name="Yamaguchi K."/>
            <person name="Bino T."/>
            <person name="Nishimoto Y."/>
            <person name="Shigenobu S."/>
            <person name="Kawaguchi M."/>
        </authorList>
    </citation>
    <scope>NUCLEOTIDE SEQUENCE</scope>
    <source>
        <strain evidence="1">HR1</strain>
    </source>
</reference>
<accession>A0A8H3KY86</accession>
<gene>
    <name evidence="1" type="ORF">RCL2_000450800</name>
</gene>
<comment type="caution">
    <text evidence="1">The sequence shown here is derived from an EMBL/GenBank/DDBJ whole genome shotgun (WGS) entry which is preliminary data.</text>
</comment>
<sequence length="99" mass="11830">MLHRDSRIHASKVKTFLWNFRETPKINITESIIILIDFSQSESGVTKMFWFSSQMWTTLPTIFTKICNNHYHNIYLLPFLYLSSKRSTYSPQNNIYYLA</sequence>
<dbReference type="EMBL" id="BLAL01000028">
    <property type="protein sequence ID" value="GES77124.1"/>
    <property type="molecule type" value="Genomic_DNA"/>
</dbReference>
<evidence type="ECO:0000313" key="1">
    <source>
        <dbReference type="EMBL" id="GES77124.1"/>
    </source>
</evidence>
<protein>
    <submittedName>
        <fullName evidence="1">Uncharacterized protein</fullName>
    </submittedName>
</protein>
<evidence type="ECO:0000313" key="2">
    <source>
        <dbReference type="Proteomes" id="UP000615446"/>
    </source>
</evidence>
<name>A0A8H3KY86_9GLOM</name>
<dbReference type="AlphaFoldDB" id="A0A8H3KY86"/>
<proteinExistence type="predicted"/>
<organism evidence="1 2">
    <name type="scientific">Rhizophagus clarus</name>
    <dbReference type="NCBI Taxonomy" id="94130"/>
    <lineage>
        <taxon>Eukaryota</taxon>
        <taxon>Fungi</taxon>
        <taxon>Fungi incertae sedis</taxon>
        <taxon>Mucoromycota</taxon>
        <taxon>Glomeromycotina</taxon>
        <taxon>Glomeromycetes</taxon>
        <taxon>Glomerales</taxon>
        <taxon>Glomeraceae</taxon>
        <taxon>Rhizophagus</taxon>
    </lineage>
</organism>
<dbReference type="OrthoDB" id="2413408at2759"/>
<dbReference type="Proteomes" id="UP000615446">
    <property type="component" value="Unassembled WGS sequence"/>
</dbReference>